<sequence>MERRGFEAPMDWEYQYQRPVDHTSSPFAKFSQKQPAATFDSPSKPDRGSANLFAAAMSSPLKSQEFRPPQSSLFNPHLQSKPLAAPFRNPSFITPQKHASEITFSPAESSPAMTDTSEMPAETPEVDREEADLGKMSLPSSPTKSLFGKTVLRNHASGRGEIPRGSRDKVRKRKRLQSDRDVGSARSRLALDSGESDSDWRESQGPKVGSKKGTGRQGPQRSWFGNFLSAVSDHPSAPAILSKWLQLGINFILVGIVLFGIFGIVAQIRSDLAHANEKARSLILAEMALCSDNYIKNNCSPKSARAPALDKSCNDWEMCMNQDSSAVMKVQVSVRNVAEILNEFVGVLTIKTWAFIMSLFLVAVVASNVGFGFLRESALPHPAQSAGPLHSPPAVTPMLGSAGSYHQPTFMLAPFTPQHMHKKYFANDATDTDNSPDIQSIMPPPTPSLRRSPSKGDRSWSPSKGSRGRSSGY</sequence>
<reference evidence="4" key="2">
    <citation type="submission" date="2023-05" db="EMBL/GenBank/DDBJ databases">
        <authorList>
            <consortium name="Lawrence Berkeley National Laboratory"/>
            <person name="Steindorff A."/>
            <person name="Hensen N."/>
            <person name="Bonometti L."/>
            <person name="Westerberg I."/>
            <person name="Brannstrom I.O."/>
            <person name="Guillou S."/>
            <person name="Cros-Aarteil S."/>
            <person name="Calhoun S."/>
            <person name="Haridas S."/>
            <person name="Kuo A."/>
            <person name="Mondo S."/>
            <person name="Pangilinan J."/>
            <person name="Riley R."/>
            <person name="Labutti K."/>
            <person name="Andreopoulos B."/>
            <person name="Lipzen A."/>
            <person name="Chen C."/>
            <person name="Yanf M."/>
            <person name="Daum C."/>
            <person name="Ng V."/>
            <person name="Clum A."/>
            <person name="Ohm R."/>
            <person name="Martin F."/>
            <person name="Silar P."/>
            <person name="Natvig D."/>
            <person name="Lalanne C."/>
            <person name="Gautier V."/>
            <person name="Ament-Velasquez S.L."/>
            <person name="Kruys A."/>
            <person name="Hutchinson M.I."/>
            <person name="Powell A.J."/>
            <person name="Barry K."/>
            <person name="Miller A.N."/>
            <person name="Grigoriev I.V."/>
            <person name="Debuchy R."/>
            <person name="Gladieux P."/>
            <person name="Thoren M.H."/>
            <person name="Johannesson H."/>
        </authorList>
    </citation>
    <scope>NUCLEOTIDE SEQUENCE</scope>
    <source>
        <strain evidence="4">CBS 508.74</strain>
    </source>
</reference>
<reference evidence="4" key="1">
    <citation type="journal article" date="2023" name="Mol. Phylogenet. Evol.">
        <title>Genome-scale phylogeny and comparative genomics of the fungal order Sordariales.</title>
        <authorList>
            <person name="Hensen N."/>
            <person name="Bonometti L."/>
            <person name="Westerberg I."/>
            <person name="Brannstrom I.O."/>
            <person name="Guillou S."/>
            <person name="Cros-Aarteil S."/>
            <person name="Calhoun S."/>
            <person name="Haridas S."/>
            <person name="Kuo A."/>
            <person name="Mondo S."/>
            <person name="Pangilinan J."/>
            <person name="Riley R."/>
            <person name="LaButti K."/>
            <person name="Andreopoulos B."/>
            <person name="Lipzen A."/>
            <person name="Chen C."/>
            <person name="Yan M."/>
            <person name="Daum C."/>
            <person name="Ng V."/>
            <person name="Clum A."/>
            <person name="Steindorff A."/>
            <person name="Ohm R.A."/>
            <person name="Martin F."/>
            <person name="Silar P."/>
            <person name="Natvig D.O."/>
            <person name="Lalanne C."/>
            <person name="Gautier V."/>
            <person name="Ament-Velasquez S.L."/>
            <person name="Kruys A."/>
            <person name="Hutchinson M.I."/>
            <person name="Powell A.J."/>
            <person name="Barry K."/>
            <person name="Miller A.N."/>
            <person name="Grigoriev I.V."/>
            <person name="Debuchy R."/>
            <person name="Gladieux P."/>
            <person name="Hiltunen Thoren M."/>
            <person name="Johannesson H."/>
        </authorList>
    </citation>
    <scope>NUCLEOTIDE SEQUENCE</scope>
    <source>
        <strain evidence="4">CBS 508.74</strain>
    </source>
</reference>
<dbReference type="EMBL" id="MU853332">
    <property type="protein sequence ID" value="KAK4117066.1"/>
    <property type="molecule type" value="Genomic_DNA"/>
</dbReference>
<evidence type="ECO:0000256" key="2">
    <source>
        <dbReference type="SAM" id="Phobius"/>
    </source>
</evidence>
<feature type="compositionally biased region" description="Low complexity" evidence="1">
    <location>
        <begin position="459"/>
        <end position="473"/>
    </location>
</feature>
<feature type="compositionally biased region" description="Polar residues" evidence="1">
    <location>
        <begin position="102"/>
        <end position="117"/>
    </location>
</feature>
<keyword evidence="2" id="KW-0812">Transmembrane</keyword>
<feature type="region of interest" description="Disordered" evidence="1">
    <location>
        <begin position="23"/>
        <end position="220"/>
    </location>
</feature>
<dbReference type="Pfam" id="PF10104">
    <property type="entry name" value="Brr6_like_C_C"/>
    <property type="match status" value="1"/>
</dbReference>
<gene>
    <name evidence="4" type="ORF">N656DRAFT_773075</name>
</gene>
<feature type="compositionally biased region" description="Polar residues" evidence="1">
    <location>
        <begin position="23"/>
        <end position="35"/>
    </location>
</feature>
<evidence type="ECO:0000256" key="1">
    <source>
        <dbReference type="SAM" id="MobiDB-lite"/>
    </source>
</evidence>
<organism evidence="4 5">
    <name type="scientific">Canariomyces notabilis</name>
    <dbReference type="NCBI Taxonomy" id="2074819"/>
    <lineage>
        <taxon>Eukaryota</taxon>
        <taxon>Fungi</taxon>
        <taxon>Dikarya</taxon>
        <taxon>Ascomycota</taxon>
        <taxon>Pezizomycotina</taxon>
        <taxon>Sordariomycetes</taxon>
        <taxon>Sordariomycetidae</taxon>
        <taxon>Sordariales</taxon>
        <taxon>Chaetomiaceae</taxon>
        <taxon>Canariomyces</taxon>
    </lineage>
</organism>
<dbReference type="InterPro" id="IPR018767">
    <property type="entry name" value="Brl1/Brr6_dom"/>
</dbReference>
<dbReference type="GO" id="GO:0055088">
    <property type="term" value="P:lipid homeostasis"/>
    <property type="evidence" value="ECO:0007669"/>
    <property type="project" value="InterPro"/>
</dbReference>
<keyword evidence="2" id="KW-1133">Transmembrane helix</keyword>
<dbReference type="SMART" id="SM01042">
    <property type="entry name" value="Brr6_like_C_C"/>
    <property type="match status" value="1"/>
</dbReference>
<accession>A0AAN6YWW3</accession>
<feature type="domain" description="Brl1/Brr6" evidence="3">
    <location>
        <begin position="241"/>
        <end position="375"/>
    </location>
</feature>
<dbReference type="Proteomes" id="UP001302812">
    <property type="component" value="Unassembled WGS sequence"/>
</dbReference>
<keyword evidence="2" id="KW-0472">Membrane</keyword>
<dbReference type="RefSeq" id="XP_064674636.1">
    <property type="nucleotide sequence ID" value="XM_064813993.1"/>
</dbReference>
<dbReference type="GeneID" id="89938118"/>
<dbReference type="InterPro" id="IPR040202">
    <property type="entry name" value="Brl1/Brr6"/>
</dbReference>
<dbReference type="GO" id="GO:0006998">
    <property type="term" value="P:nuclear envelope organization"/>
    <property type="evidence" value="ECO:0007669"/>
    <property type="project" value="InterPro"/>
</dbReference>
<feature type="compositionally biased region" description="Polar residues" evidence="1">
    <location>
        <begin position="69"/>
        <end position="78"/>
    </location>
</feature>
<protein>
    <recommendedName>
        <fullName evidence="3">Brl1/Brr6 domain-containing protein</fullName>
    </recommendedName>
</protein>
<dbReference type="AlphaFoldDB" id="A0AAN6YWW3"/>
<dbReference type="GO" id="GO:0031965">
    <property type="term" value="C:nuclear membrane"/>
    <property type="evidence" value="ECO:0007669"/>
    <property type="project" value="InterPro"/>
</dbReference>
<evidence type="ECO:0000313" key="5">
    <source>
        <dbReference type="Proteomes" id="UP001302812"/>
    </source>
</evidence>
<feature type="transmembrane region" description="Helical" evidence="2">
    <location>
        <begin position="247"/>
        <end position="268"/>
    </location>
</feature>
<evidence type="ECO:0000259" key="3">
    <source>
        <dbReference type="SMART" id="SM01042"/>
    </source>
</evidence>
<proteinExistence type="predicted"/>
<dbReference type="PANTHER" id="PTHR28136">
    <property type="entry name" value="NUCLEUS EXPORT PROTEIN BRR6"/>
    <property type="match status" value="1"/>
</dbReference>
<feature type="transmembrane region" description="Helical" evidence="2">
    <location>
        <begin position="353"/>
        <end position="374"/>
    </location>
</feature>
<feature type="region of interest" description="Disordered" evidence="1">
    <location>
        <begin position="427"/>
        <end position="473"/>
    </location>
</feature>
<comment type="caution">
    <text evidence="4">The sequence shown here is derived from an EMBL/GenBank/DDBJ whole genome shotgun (WGS) entry which is preliminary data.</text>
</comment>
<evidence type="ECO:0000313" key="4">
    <source>
        <dbReference type="EMBL" id="KAK4117066.1"/>
    </source>
</evidence>
<name>A0AAN6YWW3_9PEZI</name>
<dbReference type="PANTHER" id="PTHR28136:SF1">
    <property type="entry name" value="NUCLEUS EXPORT PROTEIN BRL1"/>
    <property type="match status" value="1"/>
</dbReference>
<keyword evidence="5" id="KW-1185">Reference proteome</keyword>